<protein>
    <recommendedName>
        <fullName evidence="1">CHAT domain-containing protein</fullName>
    </recommendedName>
</protein>
<gene>
    <name evidence="2" type="ORF">JR316_009008</name>
</gene>
<dbReference type="AlphaFoldDB" id="A0A8H7XTB0"/>
<dbReference type="Pfam" id="PF13374">
    <property type="entry name" value="TPR_10"/>
    <property type="match status" value="1"/>
</dbReference>
<reference evidence="2" key="1">
    <citation type="submission" date="2021-02" db="EMBL/GenBank/DDBJ databases">
        <title>Psilocybe cubensis genome.</title>
        <authorList>
            <person name="Mckernan K.J."/>
            <person name="Crawford S."/>
            <person name="Trippe A."/>
            <person name="Kane L.T."/>
            <person name="Mclaughlin S."/>
        </authorList>
    </citation>
    <scope>NUCLEOTIDE SEQUENCE [LARGE SCALE GENOMIC DNA]</scope>
    <source>
        <strain evidence="2">MGC-MH-2018</strain>
    </source>
</reference>
<dbReference type="EMBL" id="JAFIQS010000009">
    <property type="protein sequence ID" value="KAG5165429.1"/>
    <property type="molecule type" value="Genomic_DNA"/>
</dbReference>
<dbReference type="Gene3D" id="1.25.40.10">
    <property type="entry name" value="Tetratricopeptide repeat domain"/>
    <property type="match status" value="3"/>
</dbReference>
<comment type="caution">
    <text evidence="2">The sequence shown here is derived from an EMBL/GenBank/DDBJ whole genome shotgun (WGS) entry which is preliminary data.</text>
</comment>
<proteinExistence type="predicted"/>
<dbReference type="SUPFAM" id="SSF81901">
    <property type="entry name" value="HCP-like"/>
    <property type="match status" value="1"/>
</dbReference>
<evidence type="ECO:0000313" key="2">
    <source>
        <dbReference type="EMBL" id="KAG5165429.1"/>
    </source>
</evidence>
<dbReference type="InterPro" id="IPR011990">
    <property type="entry name" value="TPR-like_helical_dom_sf"/>
</dbReference>
<feature type="domain" description="CHAT" evidence="1">
    <location>
        <begin position="769"/>
        <end position="1041"/>
    </location>
</feature>
<dbReference type="SUPFAM" id="SSF48452">
    <property type="entry name" value="TPR-like"/>
    <property type="match status" value="1"/>
</dbReference>
<name>A0A8H7XTB0_PSICU</name>
<dbReference type="Pfam" id="PF12770">
    <property type="entry name" value="CHAT"/>
    <property type="match status" value="1"/>
</dbReference>
<dbReference type="OrthoDB" id="9991317at2759"/>
<sequence length="1042" mass="117464">MTRFQYSGAGRDIDDAITRYQEALDLLSPNQVGRGTVAFSLGLAFELRYAKFFVPRDVDDAISNYRESLRLRPPGHPARTKCLYQLFHALMRRHEQQGSADDLEEAISLGHELLSLLNHDQTHHPATLSGLLAALMSQHGQPESMDHYGELVSLAREAHLVDYDRSLRLPVLNNLAVALTCRYEQKASMDDLAEAISLCLEALKLLPPHGPERPPTLNSLAGALMRKYEGQGSIDDLEEAITLLREMIEILPPHDQNRLKALSNLVLAIKRRYDRLGSIGDMEESISLGRESLRLCPPGHPLRSSSLQNLALSVRSRYEQQGSKEDLEEVISLLRESLRCCPPHHPNRSLSFNNLAFALINRYEEQNSTEDLTEAIFFGHEALSLRPIGHPLRSWSFNCLAIAHQMRHSRLGSKKDLEYSISFHREAMKLTPVEHMYRSSDLYNLANVLRTRYTEEHSQNIADLEESIYLYRNAIKLRLPGHPGRSQYLHDLAVSLLFRFAHMGTRNDFKEAFQLFAQASCDVHSFVKHRLSSATVWIKFSRDFNDESVKPACKTALHLLQRSLISRGHVEAQQSYLATTQSAASLACESSSAIIPTGDLETAVELLEQGRAILWSKANVYKDPLQELRQANEGIELADRLESLNIQLEKIVLQSQRSIIQNKEASSSELLESQMQKHRILSEEWDETVEKIRKIDGFENFLQAPQFKQLQAAAVEGPVIIVNISSYRCDAIIILHHSPPVLVPLPQARSETLLDHATKLQSSREIVGVLRDIWRTIGHPVVERLSDIGIAQKSRIWWCPTSALCALPLHAAGPYRRGERNLPDIYISSYTPTLSALIRARSKISKSQGVPKLLVVGQSGKDLHRVKNEVDVIRRYEDNVDVLMDSEATRNAVLSGIMDHSRVHLACHGHLGDDNQPFRSSFELYNERLELLELIQAKLPHAELAFLSACHSAAGDTQTPDESIHLSAALQFCGFRSVVGTLWEMHDEDGPTIAKHFYDYIFSNGSTANFKESAQALNIAIREMRKQGVPLERWVMFVHTGA</sequence>
<accession>A0A8H7XTB0</accession>
<dbReference type="InterPro" id="IPR024983">
    <property type="entry name" value="CHAT_dom"/>
</dbReference>
<organism evidence="2">
    <name type="scientific">Psilocybe cubensis</name>
    <name type="common">Psychedelic mushroom</name>
    <name type="synonym">Stropharia cubensis</name>
    <dbReference type="NCBI Taxonomy" id="181762"/>
    <lineage>
        <taxon>Eukaryota</taxon>
        <taxon>Fungi</taxon>
        <taxon>Dikarya</taxon>
        <taxon>Basidiomycota</taxon>
        <taxon>Agaricomycotina</taxon>
        <taxon>Agaricomycetes</taxon>
        <taxon>Agaricomycetidae</taxon>
        <taxon>Agaricales</taxon>
        <taxon>Agaricineae</taxon>
        <taxon>Strophariaceae</taxon>
        <taxon>Psilocybe</taxon>
    </lineage>
</organism>
<evidence type="ECO:0000259" key="1">
    <source>
        <dbReference type="Pfam" id="PF12770"/>
    </source>
</evidence>